<comment type="similarity">
    <text evidence="1">Belongs to the eukaryotic ribosomal protein eL39 family.</text>
</comment>
<dbReference type="GO" id="GO:0003735">
    <property type="term" value="F:structural constituent of ribosome"/>
    <property type="evidence" value="ECO:0007669"/>
    <property type="project" value="InterPro"/>
</dbReference>
<evidence type="ECO:0000256" key="1">
    <source>
        <dbReference type="ARBA" id="ARBA00009339"/>
    </source>
</evidence>
<dbReference type="SUPFAM" id="SSF48662">
    <property type="entry name" value="Ribosomal protein L39e"/>
    <property type="match status" value="1"/>
</dbReference>
<dbReference type="Pfam" id="PF00832">
    <property type="entry name" value="Ribosomal_L39"/>
    <property type="match status" value="1"/>
</dbReference>
<dbReference type="EMBL" id="MBFU01000403">
    <property type="protein sequence ID" value="PVZ99681.1"/>
    <property type="molecule type" value="Genomic_DNA"/>
</dbReference>
<dbReference type="PROSITE" id="PS00051">
    <property type="entry name" value="RIBOSOMAL_L39E"/>
    <property type="match status" value="1"/>
</dbReference>
<evidence type="ECO:0000313" key="6">
    <source>
        <dbReference type="EMBL" id="PVZ99681.1"/>
    </source>
</evidence>
<name>A0A2U1JE19_SMIAN</name>
<evidence type="ECO:0000256" key="5">
    <source>
        <dbReference type="ARBA" id="ARBA00035339"/>
    </source>
</evidence>
<organism evidence="8 9">
    <name type="scientific">Smittium angustum</name>
    <dbReference type="NCBI Taxonomy" id="133377"/>
    <lineage>
        <taxon>Eukaryota</taxon>
        <taxon>Fungi</taxon>
        <taxon>Fungi incertae sedis</taxon>
        <taxon>Zoopagomycota</taxon>
        <taxon>Kickxellomycotina</taxon>
        <taxon>Harpellomycetes</taxon>
        <taxon>Harpellales</taxon>
        <taxon>Legeriomycetaceae</taxon>
        <taxon>Smittium</taxon>
    </lineage>
</organism>
<gene>
    <name evidence="8" type="ORF">BB558_000490</name>
    <name evidence="7" type="ORF">BB558_001574</name>
    <name evidence="6" type="ORF">BB558_004277</name>
</gene>
<keyword evidence="3" id="KW-0687">Ribonucleoprotein</keyword>
<dbReference type="EMBL" id="MBFU01000087">
    <property type="protein sequence ID" value="PWA02297.1"/>
    <property type="molecule type" value="Genomic_DNA"/>
</dbReference>
<reference evidence="8 9" key="1">
    <citation type="journal article" date="2018" name="MBio">
        <title>Comparative Genomics Reveals the Core Gene Toolbox for the Fungus-Insect Symbiosis.</title>
        <authorList>
            <person name="Wang Y."/>
            <person name="Stata M."/>
            <person name="Wang W."/>
            <person name="Stajich J.E."/>
            <person name="White M.M."/>
            <person name="Moncalvo J.M."/>
        </authorList>
    </citation>
    <scope>NUCLEOTIDE SEQUENCE [LARGE SCALE GENOMIC DNA]</scope>
    <source>
        <strain evidence="8 9">AUS-126-30</strain>
    </source>
</reference>
<evidence type="ECO:0000313" key="9">
    <source>
        <dbReference type="Proteomes" id="UP000245591"/>
    </source>
</evidence>
<dbReference type="EMBL" id="MBFU01000020">
    <property type="protein sequence ID" value="PWA03342.1"/>
    <property type="molecule type" value="Genomic_DNA"/>
</dbReference>
<dbReference type="InterPro" id="IPR020083">
    <property type="entry name" value="Ribosomal_eL39_CS"/>
</dbReference>
<dbReference type="FunFam" id="1.10.1620.10:FF:000001">
    <property type="entry name" value="60S ribosomal protein-like L39"/>
    <property type="match status" value="1"/>
</dbReference>
<protein>
    <recommendedName>
        <fullName evidence="4">Large ribosomal subunit protein eL39</fullName>
    </recommendedName>
    <alternativeName>
        <fullName evidence="5">60S ribosomal protein L39</fullName>
    </alternativeName>
</protein>
<dbReference type="PANTHER" id="PTHR19970">
    <property type="entry name" value="RIBOSOMAL PROTEIN L39E"/>
    <property type="match status" value="1"/>
</dbReference>
<keyword evidence="9" id="KW-1185">Reference proteome</keyword>
<dbReference type="GO" id="GO:0022625">
    <property type="term" value="C:cytosolic large ribosomal subunit"/>
    <property type="evidence" value="ECO:0007669"/>
    <property type="project" value="TreeGrafter"/>
</dbReference>
<accession>A0A2U1JE19</accession>
<evidence type="ECO:0000313" key="8">
    <source>
        <dbReference type="EMBL" id="PWA03342.1"/>
    </source>
</evidence>
<comment type="caution">
    <text evidence="8">The sequence shown here is derived from an EMBL/GenBank/DDBJ whole genome shotgun (WGS) entry which is preliminary data.</text>
</comment>
<keyword evidence="2" id="KW-0689">Ribosomal protein</keyword>
<dbReference type="Gene3D" id="1.10.1620.10">
    <property type="entry name" value="Ribosomal protein L39e"/>
    <property type="match status" value="1"/>
</dbReference>
<proteinExistence type="inferred from homology"/>
<dbReference type="InterPro" id="IPR023626">
    <property type="entry name" value="Ribosomal_eL39_dom_sf"/>
</dbReference>
<dbReference type="PANTHER" id="PTHR19970:SF0">
    <property type="entry name" value="LARGE RIBOSOMAL SUBUNIT PROTEIN EL39"/>
    <property type="match status" value="1"/>
</dbReference>
<sequence>MIASTESFSGIANNAKNQTATYRFLLYTRPSQKTFRTKRILGKKQKQNRPIPNWFRMKSDTKIRYNAKRRNWRRTKLGI</sequence>
<dbReference type="GO" id="GO:0006412">
    <property type="term" value="P:translation"/>
    <property type="evidence" value="ECO:0007669"/>
    <property type="project" value="InterPro"/>
</dbReference>
<dbReference type="AlphaFoldDB" id="A0A2U1JE19"/>
<evidence type="ECO:0000256" key="2">
    <source>
        <dbReference type="ARBA" id="ARBA00022980"/>
    </source>
</evidence>
<dbReference type="InterPro" id="IPR000077">
    <property type="entry name" value="Ribosomal_eL39"/>
</dbReference>
<dbReference type="Proteomes" id="UP000245591">
    <property type="component" value="Unassembled WGS sequence"/>
</dbReference>
<evidence type="ECO:0000256" key="3">
    <source>
        <dbReference type="ARBA" id="ARBA00023274"/>
    </source>
</evidence>
<evidence type="ECO:0000256" key="4">
    <source>
        <dbReference type="ARBA" id="ARBA00035234"/>
    </source>
</evidence>
<evidence type="ECO:0000313" key="7">
    <source>
        <dbReference type="EMBL" id="PWA02297.1"/>
    </source>
</evidence>